<dbReference type="RefSeq" id="WP_115302679.1">
    <property type="nucleotide sequence ID" value="NZ_CAAAHO010000004.1"/>
</dbReference>
<accession>A0A378I1Z7</accession>
<dbReference type="InterPro" id="IPR039255">
    <property type="entry name" value="YceD_bac"/>
</dbReference>
<dbReference type="InterPro" id="IPR003772">
    <property type="entry name" value="YceD"/>
</dbReference>
<dbReference type="GO" id="GO:0005829">
    <property type="term" value="C:cytosol"/>
    <property type="evidence" value="ECO:0007669"/>
    <property type="project" value="TreeGrafter"/>
</dbReference>
<dbReference type="OrthoDB" id="9786771at2"/>
<dbReference type="PANTHER" id="PTHR38099">
    <property type="entry name" value="LARGE RIBOSOMAL RNA SUBUNIT ACCUMULATION PROTEIN YCED"/>
    <property type="match status" value="1"/>
</dbReference>
<dbReference type="GO" id="GO:0042254">
    <property type="term" value="P:ribosome biogenesis"/>
    <property type="evidence" value="ECO:0007669"/>
    <property type="project" value="UniProtKB-KW"/>
</dbReference>
<keyword evidence="4" id="KW-0690">Ribosome biogenesis</keyword>
<sequence>MLIDLKTCAKTAEPESVQLELTERMPSRVAPPCLLSCSYAAKAMTNYFLLTLNVSGDITIECQRCLTQFLYNYNNSTTLAICDNDAQAEKLMDEYECIVTKNSLVNLVELITDELHLCSPEYHSDITKCDAEVSKFIHFSPNINEKL</sequence>
<dbReference type="PANTHER" id="PTHR38099:SF1">
    <property type="entry name" value="LARGE RIBOSOMAL RNA SUBUNIT ACCUMULATION PROTEIN YCED"/>
    <property type="match status" value="1"/>
</dbReference>
<reference evidence="6 7" key="1">
    <citation type="submission" date="2018-06" db="EMBL/GenBank/DDBJ databases">
        <authorList>
            <consortium name="Pathogen Informatics"/>
            <person name="Doyle S."/>
        </authorList>
    </citation>
    <scope>NUCLEOTIDE SEQUENCE [LARGE SCALE GENOMIC DNA]</scope>
    <source>
        <strain evidence="6 7">NCTC13315</strain>
    </source>
</reference>
<evidence type="ECO:0000256" key="2">
    <source>
        <dbReference type="ARBA" id="ARBA00010740"/>
    </source>
</evidence>
<evidence type="ECO:0000313" key="6">
    <source>
        <dbReference type="EMBL" id="STX28972.1"/>
    </source>
</evidence>
<comment type="similarity">
    <text evidence="2">Belongs to the DUF177 domain family.</text>
</comment>
<dbReference type="Proteomes" id="UP000254968">
    <property type="component" value="Unassembled WGS sequence"/>
</dbReference>
<evidence type="ECO:0000256" key="3">
    <source>
        <dbReference type="ARBA" id="ARBA00015716"/>
    </source>
</evidence>
<dbReference type="AlphaFoldDB" id="A0A378I1Z7"/>
<protein>
    <recommendedName>
        <fullName evidence="3">Large ribosomal RNA subunit accumulation protein YceD</fullName>
    </recommendedName>
    <alternativeName>
        <fullName evidence="5">23S rRNA accumulation protein YceD</fullName>
    </alternativeName>
</protein>
<evidence type="ECO:0000313" key="7">
    <source>
        <dbReference type="Proteomes" id="UP000254968"/>
    </source>
</evidence>
<proteinExistence type="inferred from homology"/>
<organism evidence="6 7">
    <name type="scientific">Legionella beliardensis</name>
    <dbReference type="NCBI Taxonomy" id="91822"/>
    <lineage>
        <taxon>Bacteria</taxon>
        <taxon>Pseudomonadati</taxon>
        <taxon>Pseudomonadota</taxon>
        <taxon>Gammaproteobacteria</taxon>
        <taxon>Legionellales</taxon>
        <taxon>Legionellaceae</taxon>
        <taxon>Legionella</taxon>
    </lineage>
</organism>
<keyword evidence="7" id="KW-1185">Reference proteome</keyword>
<evidence type="ECO:0000256" key="1">
    <source>
        <dbReference type="ARBA" id="ARBA00002868"/>
    </source>
</evidence>
<dbReference type="EMBL" id="UGNV01000001">
    <property type="protein sequence ID" value="STX28972.1"/>
    <property type="molecule type" value="Genomic_DNA"/>
</dbReference>
<evidence type="ECO:0000256" key="4">
    <source>
        <dbReference type="ARBA" id="ARBA00022517"/>
    </source>
</evidence>
<evidence type="ECO:0000256" key="5">
    <source>
        <dbReference type="ARBA" id="ARBA00031841"/>
    </source>
</evidence>
<name>A0A378I1Z7_9GAMM</name>
<dbReference type="Pfam" id="PF02620">
    <property type="entry name" value="YceD"/>
    <property type="match status" value="1"/>
</dbReference>
<gene>
    <name evidence="6" type="ORF">NCTC13315_01506</name>
</gene>
<comment type="function">
    <text evidence="1">Plays a role in synthesis, processing and/or stability of 23S rRNA.</text>
</comment>